<protein>
    <recommendedName>
        <fullName evidence="3">PKD domain-containing protein</fullName>
    </recommendedName>
</protein>
<evidence type="ECO:0000313" key="1">
    <source>
        <dbReference type="EMBL" id="NIJ44632.1"/>
    </source>
</evidence>
<gene>
    <name evidence="1" type="ORF">FHR24_001071</name>
</gene>
<evidence type="ECO:0008006" key="3">
    <source>
        <dbReference type="Google" id="ProtNLM"/>
    </source>
</evidence>
<accession>A0ABX0U6Z4</accession>
<reference evidence="1 2" key="1">
    <citation type="submission" date="2020-03" db="EMBL/GenBank/DDBJ databases">
        <title>Genomic Encyclopedia of Type Strains, Phase IV (KMG-IV): sequencing the most valuable type-strain genomes for metagenomic binning, comparative biology and taxonomic classification.</title>
        <authorList>
            <person name="Goeker M."/>
        </authorList>
    </citation>
    <scope>NUCLEOTIDE SEQUENCE [LARGE SCALE GENOMIC DNA]</scope>
    <source>
        <strain evidence="1 2">DSM 101599</strain>
    </source>
</reference>
<sequence length="484" mass="50568">MNLFKKGISALLCAGLIVSCSTNDEDSIASGSAIANLDFTITSSGLGNIVSVTPSATGAASYSVDFGTDATDDVLATVGPKVSYTYPSVATSYDITVTASATGVESVSKTTSYTVVLEQSDIVGRWVLLHEAGALAVGPNLEGVGTWWANDLATVKTRSCLFDDIYEFKADNSFNNIIGDATWLEGSWESVETESCGTAISPFDGSITTATWSHDPTAETVTISGLGAFLGVSKVHNSGELTDPAGAKESITYSGVTFSEDKNTMTLHIQYDGAGNTWQFKFAKEGTAGAVLPEIDSDNDGVNDADDACPNIAGTNNGCPDVTDVTTVAATPTASNVASIYSDAYTSVANVNVNPGWGQATKFAEIEPETGNSVLQYSFLDYQGTTFDAINISSYTHIHLDVHSSEIDKLNITLINTADASGTTFEVGVDNVLTSGEWTSIDIPLADFVGLTASGAIDQLKYGVSEDGTATGASSFHVDNIYLY</sequence>
<dbReference type="Gene3D" id="2.60.120.430">
    <property type="entry name" value="Galactose-binding lectin"/>
    <property type="match status" value="1"/>
</dbReference>
<dbReference type="EMBL" id="JAASQL010000001">
    <property type="protein sequence ID" value="NIJ44632.1"/>
    <property type="molecule type" value="Genomic_DNA"/>
</dbReference>
<dbReference type="InterPro" id="IPR008979">
    <property type="entry name" value="Galactose-bd-like_sf"/>
</dbReference>
<dbReference type="RefSeq" id="WP_167184988.1">
    <property type="nucleotide sequence ID" value="NZ_JAASQL010000001.1"/>
</dbReference>
<dbReference type="SUPFAM" id="SSF49785">
    <property type="entry name" value="Galactose-binding domain-like"/>
    <property type="match status" value="1"/>
</dbReference>
<dbReference type="PROSITE" id="PS51257">
    <property type="entry name" value="PROKAR_LIPOPROTEIN"/>
    <property type="match status" value="1"/>
</dbReference>
<organism evidence="1 2">
    <name type="scientific">Wenyingzhuangia heitensis</name>
    <dbReference type="NCBI Taxonomy" id="1487859"/>
    <lineage>
        <taxon>Bacteria</taxon>
        <taxon>Pseudomonadati</taxon>
        <taxon>Bacteroidota</taxon>
        <taxon>Flavobacteriia</taxon>
        <taxon>Flavobacteriales</taxon>
        <taxon>Flavobacteriaceae</taxon>
        <taxon>Wenyingzhuangia</taxon>
    </lineage>
</organism>
<dbReference type="Proteomes" id="UP000745859">
    <property type="component" value="Unassembled WGS sequence"/>
</dbReference>
<name>A0ABX0U6Z4_9FLAO</name>
<proteinExistence type="predicted"/>
<keyword evidence="2" id="KW-1185">Reference proteome</keyword>
<comment type="caution">
    <text evidence="1">The sequence shown here is derived from an EMBL/GenBank/DDBJ whole genome shotgun (WGS) entry which is preliminary data.</text>
</comment>
<evidence type="ECO:0000313" key="2">
    <source>
        <dbReference type="Proteomes" id="UP000745859"/>
    </source>
</evidence>